<dbReference type="InterPro" id="IPR012677">
    <property type="entry name" value="Nucleotide-bd_a/b_plait_sf"/>
</dbReference>
<dbReference type="SMART" id="SM00360">
    <property type="entry name" value="RRM"/>
    <property type="match status" value="2"/>
</dbReference>
<keyword evidence="2 3" id="KW-0694">RNA-binding</keyword>
<dbReference type="Gene3D" id="3.30.70.330">
    <property type="match status" value="2"/>
</dbReference>
<keyword evidence="7" id="KW-1185">Reference proteome</keyword>
<dbReference type="GO" id="GO:0006417">
    <property type="term" value="P:regulation of translation"/>
    <property type="evidence" value="ECO:0007669"/>
    <property type="project" value="TreeGrafter"/>
</dbReference>
<dbReference type="GO" id="GO:0003729">
    <property type="term" value="F:mRNA binding"/>
    <property type="evidence" value="ECO:0007669"/>
    <property type="project" value="TreeGrafter"/>
</dbReference>
<dbReference type="SUPFAM" id="SSF54928">
    <property type="entry name" value="RNA-binding domain, RBD"/>
    <property type="match status" value="2"/>
</dbReference>
<dbReference type="Proteomes" id="UP000023152">
    <property type="component" value="Unassembled WGS sequence"/>
</dbReference>
<dbReference type="InterPro" id="IPR000504">
    <property type="entry name" value="RRM_dom"/>
</dbReference>
<dbReference type="PANTHER" id="PTHR48032:SF6">
    <property type="entry name" value="RNA-BINDING (RRM_RBD_RNP MOTIFS) FAMILY PROTEIN"/>
    <property type="match status" value="1"/>
</dbReference>
<organism evidence="6 7">
    <name type="scientific">Reticulomyxa filosa</name>
    <dbReference type="NCBI Taxonomy" id="46433"/>
    <lineage>
        <taxon>Eukaryota</taxon>
        <taxon>Sar</taxon>
        <taxon>Rhizaria</taxon>
        <taxon>Retaria</taxon>
        <taxon>Foraminifera</taxon>
        <taxon>Monothalamids</taxon>
        <taxon>Reticulomyxidae</taxon>
        <taxon>Reticulomyxa</taxon>
    </lineage>
</organism>
<proteinExistence type="predicted"/>
<dbReference type="Pfam" id="PF00076">
    <property type="entry name" value="RRM_1"/>
    <property type="match status" value="2"/>
</dbReference>
<dbReference type="InterPro" id="IPR035979">
    <property type="entry name" value="RBD_domain_sf"/>
</dbReference>
<feature type="region of interest" description="Disordered" evidence="4">
    <location>
        <begin position="1"/>
        <end position="96"/>
    </location>
</feature>
<dbReference type="PANTHER" id="PTHR48032">
    <property type="entry name" value="RNA-BINDING PROTEIN MUSASHI HOMOLOG RBP6"/>
    <property type="match status" value="1"/>
</dbReference>
<evidence type="ECO:0000313" key="6">
    <source>
        <dbReference type="EMBL" id="ETO04002.1"/>
    </source>
</evidence>
<dbReference type="PROSITE" id="PS50102">
    <property type="entry name" value="RRM"/>
    <property type="match status" value="2"/>
</dbReference>
<gene>
    <name evidence="6" type="ORF">RFI_33400</name>
</gene>
<evidence type="ECO:0000256" key="4">
    <source>
        <dbReference type="SAM" id="MobiDB-lite"/>
    </source>
</evidence>
<feature type="domain" description="RRM" evidence="5">
    <location>
        <begin position="229"/>
        <end position="305"/>
    </location>
</feature>
<dbReference type="EMBL" id="ASPP01030897">
    <property type="protein sequence ID" value="ETO04002.1"/>
    <property type="molecule type" value="Genomic_DNA"/>
</dbReference>
<protein>
    <submittedName>
        <fullName evidence="6">DAZ-associated protein</fullName>
    </submittedName>
</protein>
<feature type="compositionally biased region" description="Basic and acidic residues" evidence="4">
    <location>
        <begin position="70"/>
        <end position="83"/>
    </location>
</feature>
<feature type="compositionally biased region" description="Polar residues" evidence="4">
    <location>
        <begin position="43"/>
        <end position="65"/>
    </location>
</feature>
<evidence type="ECO:0000259" key="5">
    <source>
        <dbReference type="PROSITE" id="PS50102"/>
    </source>
</evidence>
<feature type="compositionally biased region" description="Polar residues" evidence="4">
    <location>
        <begin position="19"/>
        <end position="32"/>
    </location>
</feature>
<feature type="domain" description="RRM" evidence="5">
    <location>
        <begin position="107"/>
        <end position="196"/>
    </location>
</feature>
<accession>X6LSB4</accession>
<evidence type="ECO:0000256" key="2">
    <source>
        <dbReference type="ARBA" id="ARBA00022884"/>
    </source>
</evidence>
<keyword evidence="1" id="KW-0677">Repeat</keyword>
<feature type="compositionally biased region" description="Polar residues" evidence="4">
    <location>
        <begin position="1"/>
        <end position="11"/>
    </location>
</feature>
<evidence type="ECO:0000256" key="3">
    <source>
        <dbReference type="PROSITE-ProRule" id="PRU00176"/>
    </source>
</evidence>
<reference evidence="6 7" key="1">
    <citation type="journal article" date="2013" name="Curr. Biol.">
        <title>The Genome of the Foraminiferan Reticulomyxa filosa.</title>
        <authorList>
            <person name="Glockner G."/>
            <person name="Hulsmann N."/>
            <person name="Schleicher M."/>
            <person name="Noegel A.A."/>
            <person name="Eichinger L."/>
            <person name="Gallinger C."/>
            <person name="Pawlowski J."/>
            <person name="Sierra R."/>
            <person name="Euteneuer U."/>
            <person name="Pillet L."/>
            <person name="Moustafa A."/>
            <person name="Platzer M."/>
            <person name="Groth M."/>
            <person name="Szafranski K."/>
            <person name="Schliwa M."/>
        </authorList>
    </citation>
    <scope>NUCLEOTIDE SEQUENCE [LARGE SCALE GENOMIC DNA]</scope>
</reference>
<dbReference type="AlphaFoldDB" id="X6LSB4"/>
<dbReference type="OrthoDB" id="1875751at2759"/>
<name>X6LSB4_RETFI</name>
<sequence length="432" mass="48643">MTSPSSYTIPTTVLDPSGSDHTNLSVPTSYIQPDSKPQLLSHGINSLDNDTSNTEIPVTTTNITDPNDAVSDKHSEERKEEPARSPSVTAPPRLIDGRRHDEVFNPRKLFVGNLPKNIRTSRFREYWEKFGPLEDCIVIKEQMTNENRGFGFVVFENKIKNKKKLETVLKLADTLEIDGKKKEILGKIIKSKEENTKIKHNLNIIKSLKKKKKNLFFSLVCLAPVRLFNKLFVGSLPDSVTAEQLTDLFKKFGNIIDSVVMYDAEGRSRRFGFVTFEDSRNCDRVLSAGPHFIGKNKLAIERAVPKRDMDMVRMEEEPNKYAPYYNTQAQSTYPLNTGTTAPAYHPTYTSMPYYDTSSSINGTALGYSGMYATNPTYYGQFYDTTTFSEPLTTAAMAQSFYNGASTNYYLNTNDTNKNTNTNQTTETPTGVC</sequence>
<comment type="caution">
    <text evidence="6">The sequence shown here is derived from an EMBL/GenBank/DDBJ whole genome shotgun (WGS) entry which is preliminary data.</text>
</comment>
<evidence type="ECO:0000256" key="1">
    <source>
        <dbReference type="ARBA" id="ARBA00022737"/>
    </source>
</evidence>
<evidence type="ECO:0000313" key="7">
    <source>
        <dbReference type="Proteomes" id="UP000023152"/>
    </source>
</evidence>